<dbReference type="GO" id="GO:0016787">
    <property type="term" value="F:hydrolase activity"/>
    <property type="evidence" value="ECO:0007669"/>
    <property type="project" value="UniProtKB-KW"/>
</dbReference>
<dbReference type="InterPro" id="IPR029058">
    <property type="entry name" value="AB_hydrolase_fold"/>
</dbReference>
<gene>
    <name evidence="2" type="ORF">Aco03nite_081120</name>
</gene>
<dbReference type="InterPro" id="IPR000073">
    <property type="entry name" value="AB_hydrolase_1"/>
</dbReference>
<evidence type="ECO:0000313" key="3">
    <source>
        <dbReference type="Proteomes" id="UP000612282"/>
    </source>
</evidence>
<comment type="caution">
    <text evidence="2">The sequence shown here is derived from an EMBL/GenBank/DDBJ whole genome shotgun (WGS) entry which is preliminary data.</text>
</comment>
<protein>
    <submittedName>
        <fullName evidence="2">Alpha/beta hydrolase</fullName>
    </submittedName>
</protein>
<dbReference type="PANTHER" id="PTHR43433">
    <property type="entry name" value="HYDROLASE, ALPHA/BETA FOLD FAMILY PROTEIN"/>
    <property type="match status" value="1"/>
</dbReference>
<accession>A0ABQ3XMI7</accession>
<keyword evidence="3" id="KW-1185">Reference proteome</keyword>
<dbReference type="Gene3D" id="3.40.50.1820">
    <property type="entry name" value="alpha/beta hydrolase"/>
    <property type="match status" value="1"/>
</dbReference>
<evidence type="ECO:0000313" key="2">
    <source>
        <dbReference type="EMBL" id="GID59708.1"/>
    </source>
</evidence>
<sequence length="257" mass="27845">MTEKMIKVGNDTLWADDSGDGPPLVLVHPGVGDSRVWDPILPELLRKYRVIRYDARGFGRSPAPTERFVRLDDLIAVLDHFGVDRAPVVGCSMGGDAALGLTITRPERVSALVLLCPGISGFPVPETDPAVRDAYAAAEKEGFDAIVEVSLSVWARAGRTPEVVDLLRSGVRGWMAEEDWELPNPEVFDRLGEIAVPTSLLVGDLDVAWIVDAARQAATRIPGVEFVEVPGVDHLPSVRVPERVLELIEATVKRSAG</sequence>
<dbReference type="SUPFAM" id="SSF53474">
    <property type="entry name" value="alpha/beta-Hydrolases"/>
    <property type="match status" value="1"/>
</dbReference>
<dbReference type="InterPro" id="IPR050471">
    <property type="entry name" value="AB_hydrolase"/>
</dbReference>
<organism evidence="2 3">
    <name type="scientific">Actinoplanes couchii</name>
    <dbReference type="NCBI Taxonomy" id="403638"/>
    <lineage>
        <taxon>Bacteria</taxon>
        <taxon>Bacillati</taxon>
        <taxon>Actinomycetota</taxon>
        <taxon>Actinomycetes</taxon>
        <taxon>Micromonosporales</taxon>
        <taxon>Micromonosporaceae</taxon>
        <taxon>Actinoplanes</taxon>
    </lineage>
</organism>
<name>A0ABQ3XMI7_9ACTN</name>
<keyword evidence="2" id="KW-0378">Hydrolase</keyword>
<proteinExistence type="predicted"/>
<dbReference type="PANTHER" id="PTHR43433:SF5">
    <property type="entry name" value="AB HYDROLASE-1 DOMAIN-CONTAINING PROTEIN"/>
    <property type="match status" value="1"/>
</dbReference>
<dbReference type="Pfam" id="PF00561">
    <property type="entry name" value="Abhydrolase_1"/>
    <property type="match status" value="1"/>
</dbReference>
<reference evidence="2 3" key="1">
    <citation type="submission" date="2021-01" db="EMBL/GenBank/DDBJ databases">
        <title>Whole genome shotgun sequence of Actinoplanes couchii NBRC 106145.</title>
        <authorList>
            <person name="Komaki H."/>
            <person name="Tamura T."/>
        </authorList>
    </citation>
    <scope>NUCLEOTIDE SEQUENCE [LARGE SCALE GENOMIC DNA]</scope>
    <source>
        <strain evidence="2 3">NBRC 106145</strain>
    </source>
</reference>
<dbReference type="EMBL" id="BOMG01000100">
    <property type="protein sequence ID" value="GID59708.1"/>
    <property type="molecule type" value="Genomic_DNA"/>
</dbReference>
<dbReference type="PRINTS" id="PR00111">
    <property type="entry name" value="ABHYDROLASE"/>
</dbReference>
<evidence type="ECO:0000259" key="1">
    <source>
        <dbReference type="Pfam" id="PF00561"/>
    </source>
</evidence>
<feature type="domain" description="AB hydrolase-1" evidence="1">
    <location>
        <begin position="22"/>
        <end position="125"/>
    </location>
</feature>
<dbReference type="RefSeq" id="WP_203806049.1">
    <property type="nucleotide sequence ID" value="NZ_BAAAQE010000065.1"/>
</dbReference>
<dbReference type="Proteomes" id="UP000612282">
    <property type="component" value="Unassembled WGS sequence"/>
</dbReference>